<dbReference type="AlphaFoldDB" id="H0XG95"/>
<organism evidence="15 16">
    <name type="scientific">Otolemur garnettii</name>
    <name type="common">Small-eared galago</name>
    <name type="synonym">Garnett's greater bushbaby</name>
    <dbReference type="NCBI Taxonomy" id="30611"/>
    <lineage>
        <taxon>Eukaryota</taxon>
        <taxon>Metazoa</taxon>
        <taxon>Chordata</taxon>
        <taxon>Craniata</taxon>
        <taxon>Vertebrata</taxon>
        <taxon>Euteleostomi</taxon>
        <taxon>Mammalia</taxon>
        <taxon>Eutheria</taxon>
        <taxon>Euarchontoglires</taxon>
        <taxon>Primates</taxon>
        <taxon>Strepsirrhini</taxon>
        <taxon>Lorisiformes</taxon>
        <taxon>Galagidae</taxon>
        <taxon>Otolemur</taxon>
    </lineage>
</organism>
<dbReference type="InterPro" id="IPR013106">
    <property type="entry name" value="Ig_V-set"/>
</dbReference>
<keyword evidence="6 13" id="KW-1133">Transmembrane helix</keyword>
<dbReference type="PANTHER" id="PTHR11860:SF101">
    <property type="entry name" value="CMRF35-LIKE MOLECULE 1"/>
    <property type="match status" value="1"/>
</dbReference>
<dbReference type="EMBL" id="AAQR03041631">
    <property type="status" value="NOT_ANNOTATED_CDS"/>
    <property type="molecule type" value="Genomic_DNA"/>
</dbReference>
<reference evidence="15" key="3">
    <citation type="submission" date="2025-09" db="UniProtKB">
        <authorList>
            <consortium name="Ensembl"/>
        </authorList>
    </citation>
    <scope>IDENTIFICATION</scope>
</reference>
<keyword evidence="2" id="KW-1003">Cell membrane</keyword>
<dbReference type="FunCoup" id="H0XG95">
    <property type="interactions" value="401"/>
</dbReference>
<dbReference type="GO" id="GO:0004888">
    <property type="term" value="F:transmembrane signaling receptor activity"/>
    <property type="evidence" value="ECO:0007669"/>
    <property type="project" value="TreeGrafter"/>
</dbReference>
<evidence type="ECO:0000256" key="2">
    <source>
        <dbReference type="ARBA" id="ARBA00022475"/>
    </source>
</evidence>
<accession>H0XG95</accession>
<evidence type="ECO:0000256" key="9">
    <source>
        <dbReference type="ARBA" id="ARBA00023170"/>
    </source>
</evidence>
<evidence type="ECO:0000256" key="7">
    <source>
        <dbReference type="ARBA" id="ARBA00023136"/>
    </source>
</evidence>
<keyword evidence="5" id="KW-0391">Immunity</keyword>
<comment type="subcellular location">
    <subcellularLocation>
        <location evidence="1">Cell membrane</location>
        <topology evidence="1">Single-pass type I membrane protein</topology>
    </subcellularLocation>
</comment>
<evidence type="ECO:0000256" key="6">
    <source>
        <dbReference type="ARBA" id="ARBA00022989"/>
    </source>
</evidence>
<reference evidence="15" key="2">
    <citation type="submission" date="2025-08" db="UniProtKB">
        <authorList>
            <consortium name="Ensembl"/>
        </authorList>
    </citation>
    <scope>IDENTIFICATION</scope>
</reference>
<feature type="transmembrane region" description="Helical" evidence="13">
    <location>
        <begin position="160"/>
        <end position="181"/>
    </location>
</feature>
<dbReference type="HOGENOM" id="CLU_051023_0_1_1"/>
<keyword evidence="3 13" id="KW-0812">Transmembrane</keyword>
<dbReference type="InterPro" id="IPR036179">
    <property type="entry name" value="Ig-like_dom_sf"/>
</dbReference>
<dbReference type="InParanoid" id="H0XG95"/>
<keyword evidence="8" id="KW-1015">Disulfide bond</keyword>
<evidence type="ECO:0000256" key="1">
    <source>
        <dbReference type="ARBA" id="ARBA00004251"/>
    </source>
</evidence>
<keyword evidence="7 13" id="KW-0472">Membrane</keyword>
<dbReference type="InterPro" id="IPR050671">
    <property type="entry name" value="CD300_family_receptors"/>
</dbReference>
<evidence type="ECO:0000256" key="13">
    <source>
        <dbReference type="SAM" id="Phobius"/>
    </source>
</evidence>
<dbReference type="GO" id="GO:0002376">
    <property type="term" value="P:immune system process"/>
    <property type="evidence" value="ECO:0007669"/>
    <property type="project" value="UniProtKB-KW"/>
</dbReference>
<dbReference type="EMBL" id="AAQR03041630">
    <property type="status" value="NOT_ANNOTATED_CDS"/>
    <property type="molecule type" value="Genomic_DNA"/>
</dbReference>
<dbReference type="STRING" id="30611.ENSOGAP00000015091"/>
<dbReference type="InterPro" id="IPR013783">
    <property type="entry name" value="Ig-like_fold"/>
</dbReference>
<evidence type="ECO:0000259" key="14">
    <source>
        <dbReference type="SMART" id="SM00409"/>
    </source>
</evidence>
<dbReference type="Gene3D" id="2.60.40.10">
    <property type="entry name" value="Immunoglobulins"/>
    <property type="match status" value="1"/>
</dbReference>
<dbReference type="SMART" id="SM00409">
    <property type="entry name" value="IG"/>
    <property type="match status" value="1"/>
</dbReference>
<evidence type="ECO:0000256" key="11">
    <source>
        <dbReference type="ARBA" id="ARBA00043958"/>
    </source>
</evidence>
<dbReference type="InterPro" id="IPR003599">
    <property type="entry name" value="Ig_sub"/>
</dbReference>
<evidence type="ECO:0000313" key="15">
    <source>
        <dbReference type="Ensembl" id="ENSOGAP00000015091.2"/>
    </source>
</evidence>
<feature type="region of interest" description="Disordered" evidence="12">
    <location>
        <begin position="268"/>
        <end position="295"/>
    </location>
</feature>
<evidence type="ECO:0000256" key="3">
    <source>
        <dbReference type="ARBA" id="ARBA00022692"/>
    </source>
</evidence>
<keyword evidence="9" id="KW-0675">Receptor</keyword>
<dbReference type="GeneTree" id="ENSGT00940000154332"/>
<dbReference type="OMA" id="RSHEEPT"/>
<dbReference type="GO" id="GO:0005886">
    <property type="term" value="C:plasma membrane"/>
    <property type="evidence" value="ECO:0007669"/>
    <property type="project" value="UniProtKB-SubCell"/>
</dbReference>
<evidence type="ECO:0000256" key="4">
    <source>
        <dbReference type="ARBA" id="ARBA00022729"/>
    </source>
</evidence>
<dbReference type="SUPFAM" id="SSF48726">
    <property type="entry name" value="Immunoglobulin"/>
    <property type="match status" value="1"/>
</dbReference>
<evidence type="ECO:0000256" key="12">
    <source>
        <dbReference type="SAM" id="MobiDB-lite"/>
    </source>
</evidence>
<protein>
    <recommendedName>
        <fullName evidence="14">Immunoglobulin domain-containing protein</fullName>
    </recommendedName>
</protein>
<dbReference type="FunFam" id="2.60.40.10:FF:000370">
    <property type="entry name" value="CMRF35-like molecule 1"/>
    <property type="match status" value="1"/>
</dbReference>
<dbReference type="Ensembl" id="ENSOGAT00000016859.2">
    <property type="protein sequence ID" value="ENSOGAP00000015091.2"/>
    <property type="gene ID" value="ENSOGAG00000016856.2"/>
</dbReference>
<sequence>VNYITGYDLIRSLNAEIREDPITGPGAVSGPEGGSLTVQCCYNPEWRTHKKWWCRGADWGPCKILVETTGTEEEVKKDRVSIRDSWKDYTFNVTMEALRRDDADTYWCGIERTGIDKGVQVKVTIDPDFCDSSDESDSPVSLGSHMEAKCRVLGITRLSILLPLIFAIVLLLLVAISLLAWRVMKKQKKASGVSPEQALQPLEGEICYANLTLQQNGASSNFSRKKASVKPPSASQVEVEYVTMHPVPRQEVSYASLSFGILDQEPTYSNTGQHTTHVSGGSHQELTEYSTVRRP</sequence>
<keyword evidence="4" id="KW-0732">Signal</keyword>
<keyword evidence="10" id="KW-0393">Immunoglobulin domain</keyword>
<dbReference type="eggNOG" id="ENOG502S7MA">
    <property type="taxonomic scope" value="Eukaryota"/>
</dbReference>
<dbReference type="Pfam" id="PF07686">
    <property type="entry name" value="V-set"/>
    <property type="match status" value="1"/>
</dbReference>
<reference evidence="16" key="1">
    <citation type="submission" date="2011-03" db="EMBL/GenBank/DDBJ databases">
        <title>Version 3 of the genome sequence of Otolemur garnettii (Bushbaby).</title>
        <authorList>
            <consortium name="The Broad Institute Genome Sequencing Platform"/>
            <person name="Di Palma F."/>
            <person name="Johnson J."/>
            <person name="Lander E.S."/>
            <person name="Lindblad-Toh K."/>
            <person name="Jaffe D.B."/>
            <person name="Gnerre S."/>
            <person name="MacCallum I."/>
            <person name="Przybylski D."/>
            <person name="Ribeiro F.J."/>
            <person name="Burton J.N."/>
            <person name="Walker B.J."/>
            <person name="Sharpe T."/>
            <person name="Hall G."/>
        </authorList>
    </citation>
    <scope>NUCLEOTIDE SEQUENCE [LARGE SCALE GENOMIC DNA]</scope>
</reference>
<keyword evidence="16" id="KW-1185">Reference proteome</keyword>
<dbReference type="CDD" id="cd05716">
    <property type="entry name" value="IgV_pIgR_like"/>
    <property type="match status" value="1"/>
</dbReference>
<dbReference type="Proteomes" id="UP000005225">
    <property type="component" value="Unassembled WGS sequence"/>
</dbReference>
<dbReference type="EMBL" id="AAQR03041632">
    <property type="status" value="NOT_ANNOTATED_CDS"/>
    <property type="molecule type" value="Genomic_DNA"/>
</dbReference>
<name>H0XG95_OTOGA</name>
<dbReference type="PANTHER" id="PTHR11860">
    <property type="entry name" value="POLYMERIC-IMMUNOGLOBULIN RECEPTOR"/>
    <property type="match status" value="1"/>
</dbReference>
<evidence type="ECO:0000313" key="16">
    <source>
        <dbReference type="Proteomes" id="UP000005225"/>
    </source>
</evidence>
<feature type="domain" description="Immunoglobulin" evidence="14">
    <location>
        <begin position="25"/>
        <end position="124"/>
    </location>
</feature>
<evidence type="ECO:0000256" key="5">
    <source>
        <dbReference type="ARBA" id="ARBA00022859"/>
    </source>
</evidence>
<evidence type="ECO:0000256" key="10">
    <source>
        <dbReference type="ARBA" id="ARBA00023319"/>
    </source>
</evidence>
<comment type="similarity">
    <text evidence="11">Belongs to the CD300 family.</text>
</comment>
<evidence type="ECO:0000256" key="8">
    <source>
        <dbReference type="ARBA" id="ARBA00023157"/>
    </source>
</evidence>
<dbReference type="Pfam" id="PF15330">
    <property type="entry name" value="SIT"/>
    <property type="match status" value="1"/>
</dbReference>
<proteinExistence type="inferred from homology"/>